<gene>
    <name evidence="6" type="ordered locus">Desdi_1491</name>
</gene>
<evidence type="ECO:0000256" key="4">
    <source>
        <dbReference type="ARBA" id="ARBA00022840"/>
    </source>
</evidence>
<dbReference type="InterPro" id="IPR050683">
    <property type="entry name" value="Bact_Polysacc_Export_ATP-bd"/>
</dbReference>
<evidence type="ECO:0000256" key="1">
    <source>
        <dbReference type="ARBA" id="ARBA00005417"/>
    </source>
</evidence>
<keyword evidence="3" id="KW-0547">Nucleotide-binding</keyword>
<comment type="similarity">
    <text evidence="1">Belongs to the ABC transporter superfamily.</text>
</comment>
<evidence type="ECO:0000256" key="3">
    <source>
        <dbReference type="ARBA" id="ARBA00022741"/>
    </source>
</evidence>
<dbReference type="InterPro" id="IPR029439">
    <property type="entry name" value="Wzt_C"/>
</dbReference>
<dbReference type="GO" id="GO:0016887">
    <property type="term" value="F:ATP hydrolysis activity"/>
    <property type="evidence" value="ECO:0007669"/>
    <property type="project" value="InterPro"/>
</dbReference>
<dbReference type="Pfam" id="PF14524">
    <property type="entry name" value="Wzt_C"/>
    <property type="match status" value="1"/>
</dbReference>
<dbReference type="RefSeq" id="WP_015261978.1">
    <property type="nucleotide sequence ID" value="NC_019903.1"/>
</dbReference>
<dbReference type="PROSITE" id="PS50893">
    <property type="entry name" value="ABC_TRANSPORTER_2"/>
    <property type="match status" value="1"/>
</dbReference>
<dbReference type="Gene3D" id="3.40.50.300">
    <property type="entry name" value="P-loop containing nucleotide triphosphate hydrolases"/>
    <property type="match status" value="1"/>
</dbReference>
<keyword evidence="7" id="KW-1185">Reference proteome</keyword>
<feature type="domain" description="ABC transporter" evidence="5">
    <location>
        <begin position="7"/>
        <end position="248"/>
    </location>
</feature>
<reference evidence="7" key="1">
    <citation type="submission" date="2012-02" db="EMBL/GenBank/DDBJ databases">
        <title>Complete sequence of Desulfitobacterium dichloroeliminans LMG P-21439.</title>
        <authorList>
            <person name="Lucas S."/>
            <person name="Han J."/>
            <person name="Lapidus A."/>
            <person name="Cheng J.-F."/>
            <person name="Goodwin L."/>
            <person name="Pitluck S."/>
            <person name="Peters L."/>
            <person name="Ovchinnikova G."/>
            <person name="Teshima H."/>
            <person name="Detter J.C."/>
            <person name="Han C."/>
            <person name="Tapia R."/>
            <person name="Land M."/>
            <person name="Hauser L."/>
            <person name="Kyrpides N."/>
            <person name="Ivanova N."/>
            <person name="Pagani I."/>
            <person name="Kruse T."/>
            <person name="de Vos W.M."/>
            <person name="Boon N."/>
            <person name="Smidt H."/>
            <person name="Woyke T."/>
        </authorList>
    </citation>
    <scope>NUCLEOTIDE SEQUENCE [LARGE SCALE GENOMIC DNA]</scope>
    <source>
        <strain evidence="7">LMG P-21439 / DCA1</strain>
    </source>
</reference>
<dbReference type="InterPro" id="IPR003439">
    <property type="entry name" value="ABC_transporter-like_ATP-bd"/>
</dbReference>
<evidence type="ECO:0000313" key="7">
    <source>
        <dbReference type="Proteomes" id="UP000010797"/>
    </source>
</evidence>
<dbReference type="OrthoDB" id="9778870at2"/>
<dbReference type="Pfam" id="PF00005">
    <property type="entry name" value="ABC_tran"/>
    <property type="match status" value="1"/>
</dbReference>
<dbReference type="AlphaFoldDB" id="L0F7I9"/>
<dbReference type="HOGENOM" id="CLU_000604_101_1_9"/>
<dbReference type="GO" id="GO:0005524">
    <property type="term" value="F:ATP binding"/>
    <property type="evidence" value="ECO:0007669"/>
    <property type="project" value="UniProtKB-KW"/>
</dbReference>
<dbReference type="InterPro" id="IPR003593">
    <property type="entry name" value="AAA+_ATPase"/>
</dbReference>
<dbReference type="PANTHER" id="PTHR46743">
    <property type="entry name" value="TEICHOIC ACIDS EXPORT ATP-BINDING PROTEIN TAGH"/>
    <property type="match status" value="1"/>
</dbReference>
<evidence type="ECO:0000256" key="2">
    <source>
        <dbReference type="ARBA" id="ARBA00022448"/>
    </source>
</evidence>
<organism evidence="6 7">
    <name type="scientific">Desulfitobacterium dichloroeliminans (strain LMG P-21439 / DCA1)</name>
    <dbReference type="NCBI Taxonomy" id="871963"/>
    <lineage>
        <taxon>Bacteria</taxon>
        <taxon>Bacillati</taxon>
        <taxon>Bacillota</taxon>
        <taxon>Clostridia</taxon>
        <taxon>Eubacteriales</taxon>
        <taxon>Desulfitobacteriaceae</taxon>
        <taxon>Desulfitobacterium</taxon>
    </lineage>
</organism>
<dbReference type="Gene3D" id="2.70.50.60">
    <property type="entry name" value="abc- transporter (atp binding component) like domain"/>
    <property type="match status" value="1"/>
</dbReference>
<dbReference type="eggNOG" id="COG1134">
    <property type="taxonomic scope" value="Bacteria"/>
</dbReference>
<keyword evidence="4" id="KW-0067">ATP-binding</keyword>
<dbReference type="InterPro" id="IPR015860">
    <property type="entry name" value="ABC_transpr_TagH-like"/>
</dbReference>
<dbReference type="CDD" id="cd10147">
    <property type="entry name" value="Wzt_C-like"/>
    <property type="match status" value="1"/>
</dbReference>
<name>L0F7I9_DESDL</name>
<protein>
    <submittedName>
        <fullName evidence="6">ABC-type polysaccharide/polyol phosphate transport system, ATPase component</fullName>
    </submittedName>
</protein>
<evidence type="ECO:0000313" key="6">
    <source>
        <dbReference type="EMBL" id="AGA68985.1"/>
    </source>
</evidence>
<dbReference type="SUPFAM" id="SSF52540">
    <property type="entry name" value="P-loop containing nucleoside triphosphate hydrolases"/>
    <property type="match status" value="1"/>
</dbReference>
<dbReference type="InterPro" id="IPR027417">
    <property type="entry name" value="P-loop_NTPase"/>
</dbReference>
<dbReference type="Proteomes" id="UP000010797">
    <property type="component" value="Chromosome"/>
</dbReference>
<sequence length="399" mass="45132">MFSDLAVSLKNVSKCYHIYDRPKDRLLQGLWRGKKRFYHEFWALNEVSFNVRKGETIGIIGRNGSGKSTILQIIAGTLIPTDGSHATRGRVSALLELGSGFNPEFTGRENVIMGGAILGLSKQEILQRMPLIEQFAEIGEFIDQPVKLYSSGMYVRLAFACAINVDPDILVIDEALAVGDLQFQLKCIEKMKSFKRQGKTIVFVSHDVYTVRNFCDTAIWMMDGKIHLHDDVNTVTERYLDFMQYTGTTKEEAKDVAVVKKSSILTIDRVTFLNENQNPQRDFYFAEPVTVLVDYTLHAPKEGIVGGVAIYDKQNTYVCGLNTKLDKQSLPDQPGQYRLELSYREMSLLPGTYYVDVGFFEDSAVVQLDYKSRVKSFRIISGEYIGEGLTLLKHDWSCT</sequence>
<dbReference type="KEGG" id="ddl:Desdi_1491"/>
<keyword evidence="2" id="KW-0813">Transport</keyword>
<dbReference type="STRING" id="871963.Desdi_1491"/>
<proteinExistence type="inferred from homology"/>
<dbReference type="SMART" id="SM00382">
    <property type="entry name" value="AAA"/>
    <property type="match status" value="1"/>
</dbReference>
<dbReference type="GO" id="GO:0140359">
    <property type="term" value="F:ABC-type transporter activity"/>
    <property type="evidence" value="ECO:0007669"/>
    <property type="project" value="InterPro"/>
</dbReference>
<dbReference type="GO" id="GO:0016020">
    <property type="term" value="C:membrane"/>
    <property type="evidence" value="ECO:0007669"/>
    <property type="project" value="InterPro"/>
</dbReference>
<dbReference type="EMBL" id="CP003344">
    <property type="protein sequence ID" value="AGA68985.1"/>
    <property type="molecule type" value="Genomic_DNA"/>
</dbReference>
<accession>L0F7I9</accession>
<evidence type="ECO:0000259" key="5">
    <source>
        <dbReference type="PROSITE" id="PS50893"/>
    </source>
</evidence>
<dbReference type="CDD" id="cd03220">
    <property type="entry name" value="ABC_KpsT_Wzt"/>
    <property type="match status" value="1"/>
</dbReference>
<dbReference type="PANTHER" id="PTHR46743:SF2">
    <property type="entry name" value="TEICHOIC ACIDS EXPORT ATP-BINDING PROTEIN TAGH"/>
    <property type="match status" value="1"/>
</dbReference>